<accession>A0ABR9E7L1</accession>
<dbReference type="EMBL" id="AQGV01000011">
    <property type="protein sequence ID" value="MBE0366936.1"/>
    <property type="molecule type" value="Genomic_DNA"/>
</dbReference>
<feature type="transmembrane region" description="Helical" evidence="1">
    <location>
        <begin position="41"/>
        <end position="59"/>
    </location>
</feature>
<protein>
    <submittedName>
        <fullName evidence="2">Uncharacterized protein</fullName>
    </submittedName>
</protein>
<dbReference type="RefSeq" id="WP_192506421.1">
    <property type="nucleotide sequence ID" value="NZ_AQGV01000011.1"/>
</dbReference>
<evidence type="ECO:0000256" key="1">
    <source>
        <dbReference type="SAM" id="Phobius"/>
    </source>
</evidence>
<gene>
    <name evidence="2" type="ORF">PAUR_a0201</name>
</gene>
<evidence type="ECO:0000313" key="2">
    <source>
        <dbReference type="EMBL" id="MBE0366936.1"/>
    </source>
</evidence>
<keyword evidence="1" id="KW-0812">Transmembrane</keyword>
<evidence type="ECO:0000313" key="3">
    <source>
        <dbReference type="Proteomes" id="UP000615755"/>
    </source>
</evidence>
<keyword evidence="1" id="KW-0472">Membrane</keyword>
<keyword evidence="3" id="KW-1185">Reference proteome</keyword>
<comment type="caution">
    <text evidence="2">The sequence shown here is derived from an EMBL/GenBank/DDBJ whole genome shotgun (WGS) entry which is preliminary data.</text>
</comment>
<sequence>MEILKKILVYLPPKLVLSTIFFTSLYLIFMPGALADFFSRVFGIFLLVALIHVIFNMIFKLIRKNNQKPNGNHDE</sequence>
<feature type="transmembrane region" description="Helical" evidence="1">
    <location>
        <begin position="7"/>
        <end position="29"/>
    </location>
</feature>
<proteinExistence type="predicted"/>
<name>A0ABR9E7L1_9GAMM</name>
<dbReference type="Proteomes" id="UP000615755">
    <property type="component" value="Unassembled WGS sequence"/>
</dbReference>
<reference evidence="2 3" key="1">
    <citation type="submission" date="2015-03" db="EMBL/GenBank/DDBJ databases">
        <title>Genome sequence of Pseudoalteromonas aurantia.</title>
        <authorList>
            <person name="Xie B.-B."/>
            <person name="Rong J.-C."/>
            <person name="Qin Q.-L."/>
            <person name="Zhang Y.-Z."/>
        </authorList>
    </citation>
    <scope>NUCLEOTIDE SEQUENCE [LARGE SCALE GENOMIC DNA]</scope>
    <source>
        <strain evidence="2 3">208</strain>
    </source>
</reference>
<keyword evidence="1" id="KW-1133">Transmembrane helix</keyword>
<organism evidence="2 3">
    <name type="scientific">Pseudoalteromonas aurantia 208</name>
    <dbReference type="NCBI Taxonomy" id="1314867"/>
    <lineage>
        <taxon>Bacteria</taxon>
        <taxon>Pseudomonadati</taxon>
        <taxon>Pseudomonadota</taxon>
        <taxon>Gammaproteobacteria</taxon>
        <taxon>Alteromonadales</taxon>
        <taxon>Pseudoalteromonadaceae</taxon>
        <taxon>Pseudoalteromonas</taxon>
    </lineage>
</organism>